<feature type="domain" description="BZIP" evidence="2">
    <location>
        <begin position="23"/>
        <end position="36"/>
    </location>
</feature>
<organism evidence="3 4">
    <name type="scientific">Dioszegia hungarica</name>
    <dbReference type="NCBI Taxonomy" id="4972"/>
    <lineage>
        <taxon>Eukaryota</taxon>
        <taxon>Fungi</taxon>
        <taxon>Dikarya</taxon>
        <taxon>Basidiomycota</taxon>
        <taxon>Agaricomycotina</taxon>
        <taxon>Tremellomycetes</taxon>
        <taxon>Tremellales</taxon>
        <taxon>Bulleribasidiaceae</taxon>
        <taxon>Dioszegia</taxon>
    </lineage>
</organism>
<gene>
    <name evidence="3" type="ORF">MKK02DRAFT_28455</name>
</gene>
<comment type="caution">
    <text evidence="3">The sequence shown here is derived from an EMBL/GenBank/DDBJ whole genome shotgun (WGS) entry which is preliminary data.</text>
</comment>
<dbReference type="InterPro" id="IPR004827">
    <property type="entry name" value="bZIP"/>
</dbReference>
<dbReference type="GO" id="GO:0003700">
    <property type="term" value="F:DNA-binding transcription factor activity"/>
    <property type="evidence" value="ECO:0007669"/>
    <property type="project" value="InterPro"/>
</dbReference>
<dbReference type="GeneID" id="77726763"/>
<feature type="compositionally biased region" description="Gly residues" evidence="1">
    <location>
        <begin position="131"/>
        <end position="144"/>
    </location>
</feature>
<dbReference type="AlphaFoldDB" id="A0AA38H3U6"/>
<evidence type="ECO:0000256" key="1">
    <source>
        <dbReference type="SAM" id="MobiDB-lite"/>
    </source>
</evidence>
<dbReference type="EMBL" id="JAKWFO010000008">
    <property type="protein sequence ID" value="KAI9633663.1"/>
    <property type="molecule type" value="Genomic_DNA"/>
</dbReference>
<reference evidence="3" key="1">
    <citation type="journal article" date="2022" name="G3 (Bethesda)">
        <title>High quality genome of the basidiomycete yeast Dioszegia hungarica PDD-24b-2 isolated from cloud water.</title>
        <authorList>
            <person name="Jarrige D."/>
            <person name="Haridas S."/>
            <person name="Bleykasten-Grosshans C."/>
            <person name="Joly M."/>
            <person name="Nadalig T."/>
            <person name="Sancelme M."/>
            <person name="Vuilleumier S."/>
            <person name="Grigoriev I.V."/>
            <person name="Amato P."/>
            <person name="Bringel F."/>
        </authorList>
    </citation>
    <scope>NUCLEOTIDE SEQUENCE</scope>
    <source>
        <strain evidence="3">PDD-24b-2</strain>
    </source>
</reference>
<feature type="compositionally biased region" description="Basic residues" evidence="1">
    <location>
        <begin position="25"/>
        <end position="39"/>
    </location>
</feature>
<evidence type="ECO:0000313" key="4">
    <source>
        <dbReference type="Proteomes" id="UP001164286"/>
    </source>
</evidence>
<feature type="region of interest" description="Disordered" evidence="1">
    <location>
        <begin position="1"/>
        <end position="39"/>
    </location>
</feature>
<name>A0AA38H3U6_9TREE</name>
<feature type="compositionally biased region" description="Polar residues" evidence="1">
    <location>
        <begin position="231"/>
        <end position="241"/>
    </location>
</feature>
<dbReference type="PROSITE" id="PS00036">
    <property type="entry name" value="BZIP_BASIC"/>
    <property type="match status" value="1"/>
</dbReference>
<keyword evidence="4" id="KW-1185">Reference proteome</keyword>
<feature type="region of interest" description="Disordered" evidence="1">
    <location>
        <begin position="117"/>
        <end position="303"/>
    </location>
</feature>
<evidence type="ECO:0000313" key="3">
    <source>
        <dbReference type="EMBL" id="KAI9633663.1"/>
    </source>
</evidence>
<proteinExistence type="predicted"/>
<feature type="region of interest" description="Disordered" evidence="1">
    <location>
        <begin position="62"/>
        <end position="87"/>
    </location>
</feature>
<dbReference type="RefSeq" id="XP_052943440.1">
    <property type="nucleotide sequence ID" value="XM_053087558.1"/>
</dbReference>
<dbReference type="InterPro" id="IPR046347">
    <property type="entry name" value="bZIP_sf"/>
</dbReference>
<evidence type="ECO:0000259" key="2">
    <source>
        <dbReference type="PROSITE" id="PS00036"/>
    </source>
</evidence>
<dbReference type="SUPFAM" id="SSF57959">
    <property type="entry name" value="Leucine zipper domain"/>
    <property type="match status" value="1"/>
</dbReference>
<accession>A0AA38H3U6</accession>
<dbReference type="Proteomes" id="UP001164286">
    <property type="component" value="Unassembled WGS sequence"/>
</dbReference>
<feature type="compositionally biased region" description="Basic and acidic residues" evidence="1">
    <location>
        <begin position="257"/>
        <end position="268"/>
    </location>
</feature>
<dbReference type="CDD" id="cd14688">
    <property type="entry name" value="bZIP_YAP"/>
    <property type="match status" value="1"/>
</dbReference>
<protein>
    <recommendedName>
        <fullName evidence="2">BZIP domain-containing protein</fullName>
    </recommendedName>
</protein>
<dbReference type="Gene3D" id="1.20.5.170">
    <property type="match status" value="1"/>
</dbReference>
<sequence length="303" mass="32353">MAAGAAFDSTKSINGIMDDDDGRTRNAKAQRRHREKRKAHLKTLEETVSLLTNQLEDSRRQLSSAAYSNRMGVGSNGAPLSPSSKDFAGLQQENAYLREENAELRRQLYNYSVGRHYQAPAGDTKPEGYAGYEGGAQAGNGNGQAQGPLASPREGSSGGREGQPAGNTADGFTPRGTRSRVMSSSSAPTASPYPPPTSTFPTDPRAHALNQSQPGADRYPIRYEPHLYAGSSANHSPTTANAPAPHNLPRSGLGYDHIGDMYSGREGDASWGPDAGPPPFQGSVYPVPYGDGPQDEWRQGQEH</sequence>